<comment type="caution">
    <text evidence="6">The sequence shown here is derived from an EMBL/GenBank/DDBJ whole genome shotgun (WGS) entry which is preliminary data.</text>
</comment>
<comment type="similarity">
    <text evidence="1">Belongs to the ABC transporter superfamily.</text>
</comment>
<evidence type="ECO:0000313" key="6">
    <source>
        <dbReference type="EMBL" id="GEC11308.1"/>
    </source>
</evidence>
<dbReference type="PANTHER" id="PTHR43335">
    <property type="entry name" value="ABC TRANSPORTER, ATP-BINDING PROTEIN"/>
    <property type="match status" value="1"/>
</dbReference>
<evidence type="ECO:0000313" key="7">
    <source>
        <dbReference type="Proteomes" id="UP000316242"/>
    </source>
</evidence>
<dbReference type="PANTHER" id="PTHR43335:SF4">
    <property type="entry name" value="ABC TRANSPORTER, ATP-BINDING PROTEIN"/>
    <property type="match status" value="1"/>
</dbReference>
<dbReference type="Pfam" id="PF00005">
    <property type="entry name" value="ABC_tran"/>
    <property type="match status" value="1"/>
</dbReference>
<keyword evidence="4 6" id="KW-0067">ATP-binding</keyword>
<keyword evidence="3" id="KW-0547">Nucleotide-binding</keyword>
<organism evidence="6 7">
    <name type="scientific">Glutamicibacter nicotianae</name>
    <name type="common">Arthrobacter nicotianae</name>
    <dbReference type="NCBI Taxonomy" id="37929"/>
    <lineage>
        <taxon>Bacteria</taxon>
        <taxon>Bacillati</taxon>
        <taxon>Actinomycetota</taxon>
        <taxon>Actinomycetes</taxon>
        <taxon>Micrococcales</taxon>
        <taxon>Micrococcaceae</taxon>
        <taxon>Glutamicibacter</taxon>
    </lineage>
</organism>
<proteinExistence type="inferred from homology"/>
<feature type="domain" description="ABC transporter" evidence="5">
    <location>
        <begin position="2"/>
        <end position="227"/>
    </location>
</feature>
<evidence type="ECO:0000256" key="4">
    <source>
        <dbReference type="ARBA" id="ARBA00022840"/>
    </source>
</evidence>
<reference evidence="6 7" key="1">
    <citation type="submission" date="2019-06" db="EMBL/GenBank/DDBJ databases">
        <title>Whole genome shotgun sequence of Glutamicibacter nicotianae NBRC 14234.</title>
        <authorList>
            <person name="Hosoyama A."/>
            <person name="Uohara A."/>
            <person name="Ohji S."/>
            <person name="Ichikawa N."/>
        </authorList>
    </citation>
    <scope>NUCLEOTIDE SEQUENCE [LARGE SCALE GENOMIC DNA]</scope>
    <source>
        <strain evidence="6 7">NBRC 14234</strain>
    </source>
</reference>
<dbReference type="Proteomes" id="UP000316242">
    <property type="component" value="Unassembled WGS sequence"/>
</dbReference>
<dbReference type="SMART" id="SM00382">
    <property type="entry name" value="AAA"/>
    <property type="match status" value="1"/>
</dbReference>
<dbReference type="PROSITE" id="PS50893">
    <property type="entry name" value="ABC_TRANSPORTER_2"/>
    <property type="match status" value="1"/>
</dbReference>
<evidence type="ECO:0000259" key="5">
    <source>
        <dbReference type="PROSITE" id="PS50893"/>
    </source>
</evidence>
<evidence type="ECO:0000256" key="1">
    <source>
        <dbReference type="ARBA" id="ARBA00005417"/>
    </source>
</evidence>
<sequence>MITLDSLTKDYGKNRAVNELSFTIEPGTVTGFLGPNGAGKSTTMRMILGLDAPTSGKSLINGVGYEQLRHPMRTVGAHITGTAGHPGHTPRTHLKALAQSNQIPASRIDEVLAQAGLQSAAAQRIGGFSLGMRQRLGIAAALLGDPQILILDEPMNGLDAEGIAWIRQLMKNRAAQGGTVFVSSHLMSEMQQVADQLVLIGRGELITQAPTDELIKGFAQQVIAVRAPQASALAGALAGHGAEITEGGGNRLEISGLSLAEVGAIAFSNDFELHELSQARGSLESAYDQLTRDTVEFTSSTAGKAMGK</sequence>
<dbReference type="GO" id="GO:0005524">
    <property type="term" value="F:ATP binding"/>
    <property type="evidence" value="ECO:0007669"/>
    <property type="project" value="UniProtKB-KW"/>
</dbReference>
<dbReference type="InterPro" id="IPR017871">
    <property type="entry name" value="ABC_transporter-like_CS"/>
</dbReference>
<keyword evidence="2" id="KW-0813">Transport</keyword>
<protein>
    <submittedName>
        <fullName evidence="6">ABC transporter ATP-binding protein</fullName>
    </submittedName>
</protein>
<dbReference type="SUPFAM" id="SSF52540">
    <property type="entry name" value="P-loop containing nucleoside triphosphate hydrolases"/>
    <property type="match status" value="1"/>
</dbReference>
<name>A0ABQ0RHK4_GLUNI</name>
<evidence type="ECO:0000256" key="2">
    <source>
        <dbReference type="ARBA" id="ARBA00022448"/>
    </source>
</evidence>
<dbReference type="EMBL" id="BJNE01000001">
    <property type="protein sequence ID" value="GEC11308.1"/>
    <property type="molecule type" value="Genomic_DNA"/>
</dbReference>
<keyword evidence="7" id="KW-1185">Reference proteome</keyword>
<dbReference type="InterPro" id="IPR027417">
    <property type="entry name" value="P-loop_NTPase"/>
</dbReference>
<accession>A0ABQ0RHK4</accession>
<dbReference type="Gene3D" id="3.40.50.300">
    <property type="entry name" value="P-loop containing nucleotide triphosphate hydrolases"/>
    <property type="match status" value="1"/>
</dbReference>
<gene>
    <name evidence="6" type="ORF">ANI01nite_05110</name>
</gene>
<dbReference type="RefSeq" id="WP_141355742.1">
    <property type="nucleotide sequence ID" value="NZ_BAAAWM010000001.1"/>
</dbReference>
<evidence type="ECO:0000256" key="3">
    <source>
        <dbReference type="ARBA" id="ARBA00022741"/>
    </source>
</evidence>
<dbReference type="InterPro" id="IPR003439">
    <property type="entry name" value="ABC_transporter-like_ATP-bd"/>
</dbReference>
<dbReference type="InterPro" id="IPR003593">
    <property type="entry name" value="AAA+_ATPase"/>
</dbReference>
<dbReference type="PROSITE" id="PS00211">
    <property type="entry name" value="ABC_TRANSPORTER_1"/>
    <property type="match status" value="1"/>
</dbReference>